<dbReference type="RefSeq" id="WP_121228443.1">
    <property type="nucleotide sequence ID" value="NZ_JBIUBA010000018.1"/>
</dbReference>
<protein>
    <submittedName>
        <fullName evidence="1">Uncharacterized protein</fullName>
    </submittedName>
</protein>
<proteinExistence type="predicted"/>
<comment type="caution">
    <text evidence="1">The sequence shown here is derived from an EMBL/GenBank/DDBJ whole genome shotgun (WGS) entry which is preliminary data.</text>
</comment>
<dbReference type="OrthoDB" id="5136203at2"/>
<gene>
    <name evidence="1" type="ORF">DFJ66_7483</name>
</gene>
<accession>A0A495XI29</accession>
<keyword evidence="2" id="KW-1185">Reference proteome</keyword>
<dbReference type="AlphaFoldDB" id="A0A495XI29"/>
<dbReference type="Proteomes" id="UP000272729">
    <property type="component" value="Unassembled WGS sequence"/>
</dbReference>
<sequence>MDEYGYPLGRLADAFATATTHSDPATRERAEARVRRWFAVLGGMTDGTLRIGSRTPVADLPAWVTPEVVRGGFATGRAAAGGPLLPHETDRLADFGHALSPEGRAGLRALLDSGEYRVEVPEEAALLVMAWLVDHEDFDAAEELLREIAPFAGRLRFVPTPAAAPPSGLLWRETVGEASAALAGRAPNPRVAAMNEALTVWNPFADDLLELWLDSCEDTRLGARIDAAWRARAEALVARYAELSATHTLTTKHRNPRHNLAIMLRCTAAVVRREAIGPRDRRLLEHTVEAMVARRGRPGSPEHTALRARQSAQAALPTFHDLARLLVRRAAALPADEGAADVEALLAPVHEDVPGIPVGTPIPGTLARIVRRALAGTAEDLLAAGVVPSADVLARLVPPIAAETIARAYPEGPLRALMAAVHVAFGRRRSLLLLDFEHQVTVDELPWVRAVARYRADVPAHGTVRRLGELALDGFPGAVLPNPLVRELAALAPDLPWVEDLAADIFMGSFTPKFAAAARIAGDLLADSPYARYYGLDYSAAADPDAFAAWCRRAATGGSVAANGMVIEQAQILTTHNLATLVRAGVEADWSALAERAFGTAAGLARRIQGNARTVKNIAFAWRQTLFFLTLSGNAEAFVAAHREDAPPVLSRALAGLEHVLHGGSPDEPLLGWTVGRHWALG</sequence>
<evidence type="ECO:0000313" key="2">
    <source>
        <dbReference type="Proteomes" id="UP000272729"/>
    </source>
</evidence>
<reference evidence="1 2" key="1">
    <citation type="submission" date="2018-10" db="EMBL/GenBank/DDBJ databases">
        <title>Sequencing the genomes of 1000 actinobacteria strains.</title>
        <authorList>
            <person name="Klenk H.-P."/>
        </authorList>
    </citation>
    <scope>NUCLEOTIDE SEQUENCE [LARGE SCALE GENOMIC DNA]</scope>
    <source>
        <strain evidence="1 2">DSM 43911</strain>
    </source>
</reference>
<organism evidence="1 2">
    <name type="scientific">Saccharothrix variisporea</name>
    <dbReference type="NCBI Taxonomy" id="543527"/>
    <lineage>
        <taxon>Bacteria</taxon>
        <taxon>Bacillati</taxon>
        <taxon>Actinomycetota</taxon>
        <taxon>Actinomycetes</taxon>
        <taxon>Pseudonocardiales</taxon>
        <taxon>Pseudonocardiaceae</taxon>
        <taxon>Saccharothrix</taxon>
    </lineage>
</organism>
<name>A0A495XI29_9PSEU</name>
<dbReference type="EMBL" id="RBXR01000001">
    <property type="protein sequence ID" value="RKT74141.1"/>
    <property type="molecule type" value="Genomic_DNA"/>
</dbReference>
<evidence type="ECO:0000313" key="1">
    <source>
        <dbReference type="EMBL" id="RKT74141.1"/>
    </source>
</evidence>